<keyword evidence="9" id="KW-1185">Reference proteome</keyword>
<proteinExistence type="predicted"/>
<evidence type="ECO:0000313" key="8">
    <source>
        <dbReference type="EMBL" id="KAB0803465.1"/>
    </source>
</evidence>
<keyword evidence="2 5" id="KW-0863">Zinc-finger</keyword>
<comment type="caution">
    <text evidence="8">The sequence shown here is derived from an EMBL/GenBank/DDBJ whole genome shotgun (WGS) entry which is preliminary data.</text>
</comment>
<reference evidence="8 9" key="1">
    <citation type="journal article" date="2018" name="Elife">
        <title>Firefly genomes illuminate parallel origins of bioluminescence in beetles.</title>
        <authorList>
            <person name="Fallon T.R."/>
            <person name="Lower S.E."/>
            <person name="Chang C.H."/>
            <person name="Bessho-Uehara M."/>
            <person name="Martin G.J."/>
            <person name="Bewick A.J."/>
            <person name="Behringer M."/>
            <person name="Debat H.J."/>
            <person name="Wong I."/>
            <person name="Day J.C."/>
            <person name="Suvorov A."/>
            <person name="Silva C.J."/>
            <person name="Stanger-Hall K.F."/>
            <person name="Hall D.W."/>
            <person name="Schmitz R.J."/>
            <person name="Nelson D.R."/>
            <person name="Lewis S.M."/>
            <person name="Shigenobu S."/>
            <person name="Bybee S.M."/>
            <person name="Larracuente A.M."/>
            <person name="Oba Y."/>
            <person name="Weng J.K."/>
        </authorList>
    </citation>
    <scope>NUCLEOTIDE SEQUENCE [LARGE SCALE GENOMIC DNA]</scope>
    <source>
        <strain evidence="8">1611_PpyrPB1</strain>
        <tissue evidence="8">Whole body</tissue>
    </source>
</reference>
<evidence type="ECO:0000256" key="1">
    <source>
        <dbReference type="ARBA" id="ARBA00022723"/>
    </source>
</evidence>
<dbReference type="InterPro" id="IPR006612">
    <property type="entry name" value="THAP_Znf"/>
</dbReference>
<organism evidence="8 9">
    <name type="scientific">Photinus pyralis</name>
    <name type="common">Common eastern firefly</name>
    <name type="synonym">Lampyris pyralis</name>
    <dbReference type="NCBI Taxonomy" id="7054"/>
    <lineage>
        <taxon>Eukaryota</taxon>
        <taxon>Metazoa</taxon>
        <taxon>Ecdysozoa</taxon>
        <taxon>Arthropoda</taxon>
        <taxon>Hexapoda</taxon>
        <taxon>Insecta</taxon>
        <taxon>Pterygota</taxon>
        <taxon>Neoptera</taxon>
        <taxon>Endopterygota</taxon>
        <taxon>Coleoptera</taxon>
        <taxon>Polyphaga</taxon>
        <taxon>Elateriformia</taxon>
        <taxon>Elateroidea</taxon>
        <taxon>Lampyridae</taxon>
        <taxon>Lampyrinae</taxon>
        <taxon>Photinus</taxon>
    </lineage>
</organism>
<dbReference type="Proteomes" id="UP000327044">
    <property type="component" value="Unassembled WGS sequence"/>
</dbReference>
<dbReference type="Pfam" id="PF05485">
    <property type="entry name" value="THAP"/>
    <property type="match status" value="1"/>
</dbReference>
<dbReference type="PANTHER" id="PTHR47577">
    <property type="entry name" value="THAP DOMAIN-CONTAINING PROTEIN 6"/>
    <property type="match status" value="1"/>
</dbReference>
<evidence type="ECO:0000256" key="5">
    <source>
        <dbReference type="PROSITE-ProRule" id="PRU00309"/>
    </source>
</evidence>
<dbReference type="AlphaFoldDB" id="A0A5N4B1J6"/>
<keyword evidence="1" id="KW-0479">Metal-binding</keyword>
<evidence type="ECO:0000313" key="9">
    <source>
        <dbReference type="Proteomes" id="UP000327044"/>
    </source>
</evidence>
<protein>
    <recommendedName>
        <fullName evidence="7">THAP-type domain-containing protein</fullName>
    </recommendedName>
</protein>
<accession>A0A5N4B1J6</accession>
<feature type="domain" description="THAP-type" evidence="7">
    <location>
        <begin position="1"/>
        <end position="82"/>
    </location>
</feature>
<gene>
    <name evidence="8" type="ORF">PPYR_00435</name>
</gene>
<dbReference type="Pfam" id="PF21789">
    <property type="entry name" value="TNP-like_RNaseH_C"/>
    <property type="match status" value="1"/>
</dbReference>
<dbReference type="InterPro" id="IPR048367">
    <property type="entry name" value="TNP-like_RNaseH_C"/>
</dbReference>
<dbReference type="Pfam" id="PF12017">
    <property type="entry name" value="Tnp_P_element"/>
    <property type="match status" value="1"/>
</dbReference>
<dbReference type="InterPro" id="IPR021896">
    <property type="entry name" value="THAP9-like_HTH"/>
</dbReference>
<feature type="region of interest" description="Disordered" evidence="6">
    <location>
        <begin position="628"/>
        <end position="668"/>
    </location>
</feature>
<dbReference type="GO" id="GO:0003677">
    <property type="term" value="F:DNA binding"/>
    <property type="evidence" value="ECO:0007669"/>
    <property type="project" value="UniProtKB-UniRule"/>
</dbReference>
<dbReference type="EMBL" id="VVIM01000001">
    <property type="protein sequence ID" value="KAB0803465.1"/>
    <property type="molecule type" value="Genomic_DNA"/>
</dbReference>
<evidence type="ECO:0000256" key="2">
    <source>
        <dbReference type="ARBA" id="ARBA00022771"/>
    </source>
</evidence>
<evidence type="ECO:0000256" key="4">
    <source>
        <dbReference type="ARBA" id="ARBA00023125"/>
    </source>
</evidence>
<dbReference type="PANTHER" id="PTHR47577:SF2">
    <property type="entry name" value="THAP DOMAIN CONTAINING 9"/>
    <property type="match status" value="1"/>
</dbReference>
<dbReference type="InterPro" id="IPR048365">
    <property type="entry name" value="TNP-like_RNaseH_N"/>
</dbReference>
<dbReference type="SUPFAM" id="SSF57716">
    <property type="entry name" value="Glucocorticoid receptor-like (DNA-binding domain)"/>
    <property type="match status" value="1"/>
</dbReference>
<keyword evidence="4 5" id="KW-0238">DNA-binding</keyword>
<dbReference type="InParanoid" id="A0A5N4B1J6"/>
<name>A0A5N4B1J6_PHOPY</name>
<sequence length="830" mass="94762">MTTRCSYFLCAKSKRGTPGLRMFFFPVTDTDRCQKWIEHSGNLELENLSPRKLKKRFLCADHFERNVFLRRKLTLSAVPIPYTPLVKAPKTYSDPKPGPSIEIMEVEEIRFLTPEKKSHSLVVKPPLGAAKKLVFGDSPGTPREHLRTQQSDTRKKLEKAKSTLQLTAPRDLNILPYFPRALTRMQLHHKPRTPWLTDEKKMALSLYYKSPATYKYMRRQKVILPSPSTISRWLNAIEYKPGHNKKLFKTIALKCNAMSAKIKECVLAFDEMALKQCLEYNTKEDVIQGYEDLGELGRQPVFAKQALVFIIRGLYSSWKLPLSYYCSANGVKAEKLKVILENILTALAEIGVHPVAFVCDQSTTNQKLFKLLNVLSSKPYIIINSNKYYALFDAPHLIKSIRNNLLDGDFLYEGNRVSFNDIKEVFNIDARSKTGKSLPKLTNIHMNPNAFQKMHVKLAVQVLSYSVAATIRSAIDTGELKSLTANSTAVFVELINNVFDVLNSRQLFDVNPFKRALCDDSGGFVIMNEALAIMEKIQKVDKRGRLRIVPCFSGLKLTIQGVKMIYQDQKDKGYPFLLTARLNQDILENQFSIYRQRGGYNRNPTVRTFQAAFKANTIWNLLKPPKTSNYEADPEGDENLLSSESLLDDSSGSTGSEMDTLSSSSSSSARGEKEVSLEDCAVVYFAGYLVKKCMDKFKCHDCELNLSSDRDLTEETDILLFYKNFNINNPVSLKKPSHIQTNFTSEAMKTFNKHFDRVRFKKNLGRILAIKIRKRILRKVPNWFVSCESHKQYILHLLIRVLVYKRCKLITSVTKTCDKKCAKLTILQNL</sequence>
<feature type="region of interest" description="Disordered" evidence="6">
    <location>
        <begin position="133"/>
        <end position="157"/>
    </location>
</feature>
<evidence type="ECO:0000259" key="7">
    <source>
        <dbReference type="PROSITE" id="PS50950"/>
    </source>
</evidence>
<dbReference type="Pfam" id="PF21787">
    <property type="entry name" value="TNP-like_RNaseH_N"/>
    <property type="match status" value="1"/>
</dbReference>
<evidence type="ECO:0000256" key="6">
    <source>
        <dbReference type="SAM" id="MobiDB-lite"/>
    </source>
</evidence>
<feature type="compositionally biased region" description="Low complexity" evidence="6">
    <location>
        <begin position="639"/>
        <end position="668"/>
    </location>
</feature>
<dbReference type="Pfam" id="PF21788">
    <property type="entry name" value="TNP-like_GBD"/>
    <property type="match status" value="1"/>
</dbReference>
<dbReference type="PROSITE" id="PS50950">
    <property type="entry name" value="ZF_THAP"/>
    <property type="match status" value="1"/>
</dbReference>
<evidence type="ECO:0000256" key="3">
    <source>
        <dbReference type="ARBA" id="ARBA00022833"/>
    </source>
</evidence>
<dbReference type="SMART" id="SM00980">
    <property type="entry name" value="THAP"/>
    <property type="match status" value="1"/>
</dbReference>
<dbReference type="InterPro" id="IPR048366">
    <property type="entry name" value="TNP-like_GBD"/>
</dbReference>
<keyword evidence="3" id="KW-0862">Zinc</keyword>
<dbReference type="GO" id="GO:0008270">
    <property type="term" value="F:zinc ion binding"/>
    <property type="evidence" value="ECO:0007669"/>
    <property type="project" value="UniProtKB-KW"/>
</dbReference>
<feature type="compositionally biased region" description="Basic and acidic residues" evidence="6">
    <location>
        <begin position="142"/>
        <end position="157"/>
    </location>
</feature>